<dbReference type="AlphaFoldDB" id="A0AAI9Y4G8"/>
<keyword evidence="3" id="KW-1185">Reference proteome</keyword>
<gene>
    <name evidence="2" type="ORF">CCUS01_06059</name>
</gene>
<feature type="signal peptide" evidence="1">
    <location>
        <begin position="1"/>
        <end position="18"/>
    </location>
</feature>
<accession>A0AAI9Y4G8</accession>
<evidence type="ECO:0000313" key="2">
    <source>
        <dbReference type="EMBL" id="KAK1471575.1"/>
    </source>
</evidence>
<evidence type="ECO:0000313" key="3">
    <source>
        <dbReference type="Proteomes" id="UP001239213"/>
    </source>
</evidence>
<evidence type="ECO:0000256" key="1">
    <source>
        <dbReference type="SAM" id="SignalP"/>
    </source>
</evidence>
<dbReference type="EMBL" id="MPDP01000201">
    <property type="protein sequence ID" value="KAK1471575.1"/>
    <property type="molecule type" value="Genomic_DNA"/>
</dbReference>
<proteinExistence type="predicted"/>
<protein>
    <recommendedName>
        <fullName evidence="4">Secreted protein</fullName>
    </recommendedName>
</protein>
<evidence type="ECO:0008006" key="4">
    <source>
        <dbReference type="Google" id="ProtNLM"/>
    </source>
</evidence>
<organism evidence="2 3">
    <name type="scientific">Colletotrichum cuscutae</name>
    <dbReference type="NCBI Taxonomy" id="1209917"/>
    <lineage>
        <taxon>Eukaryota</taxon>
        <taxon>Fungi</taxon>
        <taxon>Dikarya</taxon>
        <taxon>Ascomycota</taxon>
        <taxon>Pezizomycotina</taxon>
        <taxon>Sordariomycetes</taxon>
        <taxon>Hypocreomycetidae</taxon>
        <taxon>Glomerellales</taxon>
        <taxon>Glomerellaceae</taxon>
        <taxon>Colletotrichum</taxon>
        <taxon>Colletotrichum acutatum species complex</taxon>
    </lineage>
</organism>
<keyword evidence="1" id="KW-0732">Signal</keyword>
<reference evidence="2" key="1">
    <citation type="submission" date="2016-11" db="EMBL/GenBank/DDBJ databases">
        <title>The genome sequence of Colletotrichum cuscutae.</title>
        <authorList>
            <person name="Baroncelli R."/>
        </authorList>
    </citation>
    <scope>NUCLEOTIDE SEQUENCE</scope>
    <source>
        <strain evidence="2">IMI 304802</strain>
    </source>
</reference>
<comment type="caution">
    <text evidence="2">The sequence shown here is derived from an EMBL/GenBank/DDBJ whole genome shotgun (WGS) entry which is preliminary data.</text>
</comment>
<name>A0AAI9Y4G8_9PEZI</name>
<dbReference type="Proteomes" id="UP001239213">
    <property type="component" value="Unassembled WGS sequence"/>
</dbReference>
<sequence>MGGERFLFLLCFVYVVCPGRERHDTFGPHTHTLHPHRIDAHIYSLFLPGSDLWCCGGVSLPSRISVPTPIVRRTPPTIPQKVGVARRVFHCPTKKGHGEYTYTGIYRINHTNLCAVQHFASCMTVMHGVERNSD</sequence>
<feature type="chain" id="PRO_5042574351" description="Secreted protein" evidence="1">
    <location>
        <begin position="19"/>
        <end position="134"/>
    </location>
</feature>